<evidence type="ECO:0000313" key="4">
    <source>
        <dbReference type="Proteomes" id="UP000202419"/>
    </source>
</evidence>
<name>A7IXZ3_PBCVN</name>
<sequence>MTSVKSLGSGKYSDVFVVTSGENKFAMKISYYREETVHDFSEKMKKGDIKGAQRVKDMDAVSVSRKFSEITRNLAESKITPHFVHVYSTHDVKSFVDKLPRDMISQRLEQLSVFQKRYNNVTFMELFSCDLTSFLTKAKYDENLLRSILFQILYTIAATQKILPGWRHNDLSTNNVLVKKVDNKISSRYFVNGENFYIDTKIFVAITDFDFVHVPNVKKLENKRVTSGNFKIDGVKNNSYDTHFFLKSILKCLIKRHTRNYLSTIDFLKSLGLKTEDRQTEEIQDLDPLIILNNGYFDPLKKEIKTSHEFSINNEVD</sequence>
<dbReference type="InterPro" id="IPR011009">
    <property type="entry name" value="Kinase-like_dom_sf"/>
</dbReference>
<dbReference type="GO" id="GO:0005524">
    <property type="term" value="F:ATP binding"/>
    <property type="evidence" value="ECO:0007669"/>
    <property type="project" value="UniProtKB-UniRule"/>
</dbReference>
<feature type="binding site" evidence="1">
    <location>
        <position position="28"/>
    </location>
    <ligand>
        <name>ATP</name>
        <dbReference type="ChEBI" id="CHEBI:30616"/>
    </ligand>
</feature>
<dbReference type="GO" id="GO:0004672">
    <property type="term" value="F:protein kinase activity"/>
    <property type="evidence" value="ECO:0007669"/>
    <property type="project" value="InterPro"/>
</dbReference>
<reference evidence="3 4" key="1">
    <citation type="journal article" date="2007" name="Virology">
        <title>Sequence and annotation of the 369-kb NY-2A and the 345-kb AR158 viruses that infect Chlorella NC64A.</title>
        <authorList>
            <person name="Fitzgerald L.A."/>
            <person name="Graves M.V."/>
            <person name="Li X."/>
            <person name="Feldblyum T."/>
            <person name="Nierman W.C."/>
            <person name="Van Etten J.L."/>
        </authorList>
    </citation>
    <scope>NUCLEOTIDE SEQUENCE [LARGE SCALE GENOMIC DNA]</scope>
    <source>
        <strain evidence="3 4">NY-2A</strain>
    </source>
</reference>
<evidence type="ECO:0000256" key="1">
    <source>
        <dbReference type="PROSITE-ProRule" id="PRU10141"/>
    </source>
</evidence>
<dbReference type="GeneID" id="5659504"/>
<organismHost>
    <name type="scientific">Chlorella</name>
    <dbReference type="NCBI Taxonomy" id="3071"/>
</organismHost>
<evidence type="ECO:0000259" key="2">
    <source>
        <dbReference type="PROSITE" id="PS50011"/>
    </source>
</evidence>
<feature type="domain" description="Protein kinase" evidence="2">
    <location>
        <begin position="1"/>
        <end position="317"/>
    </location>
</feature>
<dbReference type="RefSeq" id="YP_001498014.1">
    <property type="nucleotide sequence ID" value="NC_009898.1"/>
</dbReference>
<protein>
    <submittedName>
        <fullName evidence="3">Uncharacterized protein B818R</fullName>
    </submittedName>
</protein>
<dbReference type="KEGG" id="vg:5659504"/>
<dbReference type="Gene3D" id="1.10.510.10">
    <property type="entry name" value="Transferase(Phosphotransferase) domain 1"/>
    <property type="match status" value="1"/>
</dbReference>
<dbReference type="OrthoDB" id="6739at10239"/>
<dbReference type="PROSITE" id="PS00107">
    <property type="entry name" value="PROTEIN_KINASE_ATP"/>
    <property type="match status" value="1"/>
</dbReference>
<keyword evidence="4" id="KW-1185">Reference proteome</keyword>
<dbReference type="InterPro" id="IPR017441">
    <property type="entry name" value="Protein_kinase_ATP_BS"/>
</dbReference>
<gene>
    <name evidence="3" type="primary">B818R</name>
    <name evidence="3" type="ORF">NY2A_B818R</name>
</gene>
<dbReference type="SUPFAM" id="SSF56112">
    <property type="entry name" value="Protein kinase-like (PK-like)"/>
    <property type="match status" value="1"/>
</dbReference>
<dbReference type="PROSITE" id="PS50011">
    <property type="entry name" value="PROTEIN_KINASE_DOM"/>
    <property type="match status" value="1"/>
</dbReference>
<organism evidence="3 4">
    <name type="scientific">Paramecium bursaria Chlorella virus NY2A</name>
    <name type="common">PBCV-NY2A</name>
    <dbReference type="NCBI Taxonomy" id="46021"/>
    <lineage>
        <taxon>Viruses</taxon>
        <taxon>Varidnaviria</taxon>
        <taxon>Bamfordvirae</taxon>
        <taxon>Nucleocytoviricota</taxon>
        <taxon>Megaviricetes</taxon>
        <taxon>Algavirales</taxon>
        <taxon>Phycodnaviridae</taxon>
        <taxon>Chlorovirus</taxon>
        <taxon>Chlorovirus americanus</taxon>
    </lineage>
</organism>
<dbReference type="InterPro" id="IPR000719">
    <property type="entry name" value="Prot_kinase_dom"/>
</dbReference>
<dbReference type="Proteomes" id="UP000202419">
    <property type="component" value="Segment"/>
</dbReference>
<keyword evidence="1" id="KW-0547">Nucleotide-binding</keyword>
<keyword evidence="1" id="KW-0067">ATP-binding</keyword>
<dbReference type="EMBL" id="DQ491002">
    <property type="protein sequence ID" value="ABT15217.1"/>
    <property type="molecule type" value="Genomic_DNA"/>
</dbReference>
<evidence type="ECO:0000313" key="3">
    <source>
        <dbReference type="EMBL" id="ABT15217.1"/>
    </source>
</evidence>
<proteinExistence type="predicted"/>
<accession>A7IXZ3</accession>